<sequence>MRSKLIAALVATLTATTMITPAAGAAQQVPAKYLTQTVDWKPCFNPVPPGFPPGAEKLECGTFTTPMNWNSPNGKDITIAVSRLKTAANPKQTILTNPGGPGGAGRTTPLIFLDRKKLTDNAEIIGIDPRGTGASSNVTCGGVDFLGAVDPRDRDPRNLDLLNDTMELQAKFCQLKSGELGPFISTDQTVKDLDLLRQLLKRDKVSWIGYSGGTWMGAYYATYFPKQVDKFVLDSNTEFTNDWQTIFGAFGPAFERRFRTDFLPWVAKYDNVFHLGTTAEQVRQVYETTRARLAAEPLQLPDGTVVTATLLDFILIQAQYSKARFQQGAADLAFIANPGQFTATASFPDALIGTRFGILCNDTPFRGGREYLNRFSEQTGRKSPLMGYYMIAGPCAFWNRPNIQLKQPTGIGVPPVLMVQSVRDPATPLEGARKAHNRFAGSRMLTVNDEGDHGIYGFGNACVNNVVESFIVDGVTPPRDSQCPGVPLPAPGSAAKNPIVEANHLAELAGW</sequence>
<evidence type="ECO:0000256" key="1">
    <source>
        <dbReference type="ARBA" id="ARBA00010088"/>
    </source>
</evidence>
<accession>A0A563F2A9</accession>
<dbReference type="InterPro" id="IPR029058">
    <property type="entry name" value="AB_hydrolase_fold"/>
</dbReference>
<dbReference type="Proteomes" id="UP000316639">
    <property type="component" value="Unassembled WGS sequence"/>
</dbReference>
<keyword evidence="2 4" id="KW-0732">Signal</keyword>
<dbReference type="SUPFAM" id="SSF53474">
    <property type="entry name" value="alpha/beta-Hydrolases"/>
    <property type="match status" value="1"/>
</dbReference>
<feature type="signal peptide" evidence="4">
    <location>
        <begin position="1"/>
        <end position="22"/>
    </location>
</feature>
<dbReference type="PANTHER" id="PTHR43248">
    <property type="entry name" value="2-SUCCINYL-6-HYDROXY-2,4-CYCLOHEXADIENE-1-CARBOXYLATE SYNTHASE"/>
    <property type="match status" value="1"/>
</dbReference>
<feature type="domain" description="Peptidase S33 tripeptidyl aminopeptidase-like C-terminal" evidence="5">
    <location>
        <begin position="384"/>
        <end position="483"/>
    </location>
</feature>
<feature type="chain" id="PRO_5038524893" evidence="4">
    <location>
        <begin position="23"/>
        <end position="511"/>
    </location>
</feature>
<dbReference type="Pfam" id="PF08386">
    <property type="entry name" value="Abhydrolase_4"/>
    <property type="match status" value="1"/>
</dbReference>
<evidence type="ECO:0000256" key="4">
    <source>
        <dbReference type="SAM" id="SignalP"/>
    </source>
</evidence>
<comment type="caution">
    <text evidence="6">The sequence shown here is derived from an EMBL/GenBank/DDBJ whole genome shotgun (WGS) entry which is preliminary data.</text>
</comment>
<dbReference type="InterPro" id="IPR051601">
    <property type="entry name" value="Serine_prot/Carboxylest_S33"/>
</dbReference>
<keyword evidence="7" id="KW-1185">Reference proteome</keyword>
<comment type="similarity">
    <text evidence="1">Belongs to the peptidase S33 family.</text>
</comment>
<evidence type="ECO:0000256" key="2">
    <source>
        <dbReference type="ARBA" id="ARBA00022729"/>
    </source>
</evidence>
<dbReference type="OrthoDB" id="4273853at2"/>
<reference evidence="6 7" key="1">
    <citation type="submission" date="2019-07" db="EMBL/GenBank/DDBJ databases">
        <title>Lentzea xizangensis sp. nov., isolated from Qinghai-Tibetan Plateau Soils.</title>
        <authorList>
            <person name="Huang J."/>
        </authorList>
    </citation>
    <scope>NUCLEOTIDE SEQUENCE [LARGE SCALE GENOMIC DNA]</scope>
    <source>
        <strain evidence="6 7">FXJ1.1311</strain>
    </source>
</reference>
<dbReference type="Gene3D" id="3.40.50.1820">
    <property type="entry name" value="alpha/beta hydrolase"/>
    <property type="match status" value="1"/>
</dbReference>
<keyword evidence="3 6" id="KW-0378">Hydrolase</keyword>
<organism evidence="6 7">
    <name type="scientific">Lentzea tibetensis</name>
    <dbReference type="NCBI Taxonomy" id="2591470"/>
    <lineage>
        <taxon>Bacteria</taxon>
        <taxon>Bacillati</taxon>
        <taxon>Actinomycetota</taxon>
        <taxon>Actinomycetes</taxon>
        <taxon>Pseudonocardiales</taxon>
        <taxon>Pseudonocardiaceae</taxon>
        <taxon>Lentzea</taxon>
    </lineage>
</organism>
<dbReference type="PANTHER" id="PTHR43248:SF29">
    <property type="entry name" value="TRIPEPTIDYL AMINOPEPTIDASE"/>
    <property type="match status" value="1"/>
</dbReference>
<evidence type="ECO:0000256" key="3">
    <source>
        <dbReference type="ARBA" id="ARBA00022801"/>
    </source>
</evidence>
<protein>
    <submittedName>
        <fullName evidence="6">Alpha/beta hydrolase</fullName>
    </submittedName>
</protein>
<evidence type="ECO:0000313" key="6">
    <source>
        <dbReference type="EMBL" id="TWP53494.1"/>
    </source>
</evidence>
<dbReference type="EMBL" id="VOBR01000003">
    <property type="protein sequence ID" value="TWP53494.1"/>
    <property type="molecule type" value="Genomic_DNA"/>
</dbReference>
<dbReference type="GO" id="GO:0016787">
    <property type="term" value="F:hydrolase activity"/>
    <property type="evidence" value="ECO:0007669"/>
    <property type="project" value="UniProtKB-KW"/>
</dbReference>
<dbReference type="RefSeq" id="WP_146349905.1">
    <property type="nucleotide sequence ID" value="NZ_VOBR01000003.1"/>
</dbReference>
<proteinExistence type="inferred from homology"/>
<gene>
    <name evidence="6" type="ORF">FKR81_05950</name>
</gene>
<dbReference type="AlphaFoldDB" id="A0A563F2A9"/>
<dbReference type="InterPro" id="IPR013595">
    <property type="entry name" value="Pept_S33_TAP-like_C"/>
</dbReference>
<evidence type="ECO:0000313" key="7">
    <source>
        <dbReference type="Proteomes" id="UP000316639"/>
    </source>
</evidence>
<evidence type="ECO:0000259" key="5">
    <source>
        <dbReference type="Pfam" id="PF08386"/>
    </source>
</evidence>
<name>A0A563F2A9_9PSEU</name>